<accession>A0A7W8GF08</accession>
<feature type="region of interest" description="Disordered" evidence="1">
    <location>
        <begin position="1"/>
        <end position="44"/>
    </location>
</feature>
<gene>
    <name evidence="2" type="ORF">HNQ09_001855</name>
</gene>
<dbReference type="Proteomes" id="UP000525389">
    <property type="component" value="Unassembled WGS sequence"/>
</dbReference>
<keyword evidence="3" id="KW-1185">Reference proteome</keyword>
<protein>
    <submittedName>
        <fullName evidence="2">Uncharacterized protein</fullName>
    </submittedName>
</protein>
<organism evidence="2 3">
    <name type="scientific">Deinococcus budaensis</name>
    <dbReference type="NCBI Taxonomy" id="1665626"/>
    <lineage>
        <taxon>Bacteria</taxon>
        <taxon>Thermotogati</taxon>
        <taxon>Deinococcota</taxon>
        <taxon>Deinococci</taxon>
        <taxon>Deinococcales</taxon>
        <taxon>Deinococcaceae</taxon>
        <taxon>Deinococcus</taxon>
    </lineage>
</organism>
<name>A0A7W8GF08_9DEIO</name>
<evidence type="ECO:0000313" key="2">
    <source>
        <dbReference type="EMBL" id="MBB5234417.1"/>
    </source>
</evidence>
<proteinExistence type="predicted"/>
<dbReference type="AlphaFoldDB" id="A0A7W8GF08"/>
<sequence>MLPALRERRDIGAGAAPGDERPRRRHLRAARRPGLPHFPGLPDA</sequence>
<evidence type="ECO:0000256" key="1">
    <source>
        <dbReference type="SAM" id="MobiDB-lite"/>
    </source>
</evidence>
<comment type="caution">
    <text evidence="2">The sequence shown here is derived from an EMBL/GenBank/DDBJ whole genome shotgun (WGS) entry which is preliminary data.</text>
</comment>
<dbReference type="RefSeq" id="WP_281378309.1">
    <property type="nucleotide sequence ID" value="NZ_JACHFN010000006.1"/>
</dbReference>
<dbReference type="EMBL" id="JACHFN010000006">
    <property type="protein sequence ID" value="MBB5234417.1"/>
    <property type="molecule type" value="Genomic_DNA"/>
</dbReference>
<reference evidence="2 3" key="1">
    <citation type="submission" date="2020-08" db="EMBL/GenBank/DDBJ databases">
        <title>Genomic Encyclopedia of Type Strains, Phase IV (KMG-IV): sequencing the most valuable type-strain genomes for metagenomic binning, comparative biology and taxonomic classification.</title>
        <authorList>
            <person name="Goeker M."/>
        </authorList>
    </citation>
    <scope>NUCLEOTIDE SEQUENCE [LARGE SCALE GENOMIC DNA]</scope>
    <source>
        <strain evidence="2 3">DSM 101791</strain>
    </source>
</reference>
<evidence type="ECO:0000313" key="3">
    <source>
        <dbReference type="Proteomes" id="UP000525389"/>
    </source>
</evidence>
<feature type="compositionally biased region" description="Basic and acidic residues" evidence="1">
    <location>
        <begin position="1"/>
        <end position="11"/>
    </location>
</feature>